<evidence type="ECO:0000313" key="2">
    <source>
        <dbReference type="EMBL" id="RYO44889.1"/>
    </source>
</evidence>
<comment type="caution">
    <text evidence="2">The sequence shown here is derived from an EMBL/GenBank/DDBJ whole genome shotgun (WGS) entry which is preliminary data.</text>
</comment>
<name>A0A4Q4QN98_9PLEO</name>
<reference evidence="3" key="1">
    <citation type="journal article" date="2019" name="bioRxiv">
        <title>Genomics, evolutionary history and diagnostics of the Alternaria alternata species group including apple and Asian pear pathotypes.</title>
        <authorList>
            <person name="Armitage A.D."/>
            <person name="Cockerton H.M."/>
            <person name="Sreenivasaprasad S."/>
            <person name="Woodhall J.W."/>
            <person name="Lane C.R."/>
            <person name="Harrison R.J."/>
            <person name="Clarkson J.P."/>
        </authorList>
    </citation>
    <scope>NUCLEOTIDE SEQUENCE [LARGE SCALE GENOMIC DNA]</scope>
    <source>
        <strain evidence="3">RGR 97.0016</strain>
    </source>
</reference>
<feature type="chain" id="PRO_5020907552" description="Pectate lyase" evidence="1">
    <location>
        <begin position="21"/>
        <end position="133"/>
    </location>
</feature>
<dbReference type="OrthoDB" id="5145161at2759"/>
<dbReference type="Proteomes" id="UP000293823">
    <property type="component" value="Unassembled WGS sequence"/>
</dbReference>
<evidence type="ECO:0000313" key="3">
    <source>
        <dbReference type="Proteomes" id="UP000293823"/>
    </source>
</evidence>
<dbReference type="AlphaFoldDB" id="A0A4Q4QN98"/>
<feature type="signal peptide" evidence="1">
    <location>
        <begin position="1"/>
        <end position="20"/>
    </location>
</feature>
<evidence type="ECO:0008006" key="4">
    <source>
        <dbReference type="Google" id="ProtNLM"/>
    </source>
</evidence>
<accession>A0A4Q4QN98</accession>
<sequence length="133" mass="14265">MPDMIKSLLLAICATTGTHALWLAAVNMDYGSAVGTAIFNSPYCQVGKGNTEAEALSKASNTVGGTIIIAGGHCDQLPYQHTNQLGGFWDDYGTINYEDDNWHWYCNPGHTNRNSCDAGNGAPKKKRAVKLTA</sequence>
<evidence type="ECO:0000256" key="1">
    <source>
        <dbReference type="SAM" id="SignalP"/>
    </source>
</evidence>
<keyword evidence="3" id="KW-1185">Reference proteome</keyword>
<proteinExistence type="predicted"/>
<keyword evidence="1" id="KW-0732">Signal</keyword>
<gene>
    <name evidence="2" type="ORF">AA0113_g10676</name>
</gene>
<protein>
    <recommendedName>
        <fullName evidence="4">Pectate lyase</fullName>
    </recommendedName>
</protein>
<dbReference type="EMBL" id="PEJP01000056">
    <property type="protein sequence ID" value="RYO44889.1"/>
    <property type="molecule type" value="Genomic_DNA"/>
</dbReference>
<organism evidence="2 3">
    <name type="scientific">Alternaria arborescens</name>
    <dbReference type="NCBI Taxonomy" id="156630"/>
    <lineage>
        <taxon>Eukaryota</taxon>
        <taxon>Fungi</taxon>
        <taxon>Dikarya</taxon>
        <taxon>Ascomycota</taxon>
        <taxon>Pezizomycotina</taxon>
        <taxon>Dothideomycetes</taxon>
        <taxon>Pleosporomycetidae</taxon>
        <taxon>Pleosporales</taxon>
        <taxon>Pleosporineae</taxon>
        <taxon>Pleosporaceae</taxon>
        <taxon>Alternaria</taxon>
        <taxon>Alternaria sect. Alternaria</taxon>
    </lineage>
</organism>